<feature type="compositionally biased region" description="Polar residues" evidence="1">
    <location>
        <begin position="1609"/>
        <end position="1621"/>
    </location>
</feature>
<name>W4ILB1_PLAFA</name>
<feature type="region of interest" description="Disordered" evidence="1">
    <location>
        <begin position="1090"/>
        <end position="1110"/>
    </location>
</feature>
<dbReference type="Pfam" id="PF15447">
    <property type="entry name" value="NTS"/>
    <property type="match status" value="1"/>
</dbReference>
<dbReference type="InterPro" id="IPR041480">
    <property type="entry name" value="CIDR1_gamma"/>
</dbReference>
<dbReference type="FunFam" id="1.10.1900.40:FF:000001">
    <property type="entry name" value="Erythrocyte membrane protein 1"/>
    <property type="match status" value="1"/>
</dbReference>
<feature type="compositionally biased region" description="Polar residues" evidence="1">
    <location>
        <begin position="1892"/>
        <end position="1910"/>
    </location>
</feature>
<feature type="compositionally biased region" description="Basic and acidic residues" evidence="1">
    <location>
        <begin position="796"/>
        <end position="818"/>
    </location>
</feature>
<feature type="region of interest" description="Disordered" evidence="1">
    <location>
        <begin position="796"/>
        <end position="865"/>
    </location>
</feature>
<dbReference type="Pfam" id="PF15445">
    <property type="entry name" value="ATS"/>
    <property type="match status" value="1"/>
</dbReference>
<protein>
    <recommendedName>
        <fullName evidence="10">Erythrocyte membrane protein 1, PfEMP1</fullName>
    </recommendedName>
</protein>
<feature type="region of interest" description="Disordered" evidence="1">
    <location>
        <begin position="1609"/>
        <end position="1741"/>
    </location>
</feature>
<evidence type="ECO:0000259" key="4">
    <source>
        <dbReference type="Pfam" id="PF15445"/>
    </source>
</evidence>
<gene>
    <name evidence="8" type="ORF">PFNF135_01827</name>
</gene>
<evidence type="ECO:0000259" key="7">
    <source>
        <dbReference type="Pfam" id="PF22672"/>
    </source>
</evidence>
<dbReference type="Pfam" id="PF05424">
    <property type="entry name" value="Duffy_binding"/>
    <property type="match status" value="2"/>
</dbReference>
<dbReference type="EMBL" id="KI926038">
    <property type="protein sequence ID" value="ETW43814.1"/>
    <property type="molecule type" value="Genomic_DNA"/>
</dbReference>
<dbReference type="Proteomes" id="UP000019114">
    <property type="component" value="Unassembled WGS sequence"/>
</dbReference>
<feature type="compositionally biased region" description="Acidic residues" evidence="1">
    <location>
        <begin position="1638"/>
        <end position="1650"/>
    </location>
</feature>
<evidence type="ECO:0000259" key="6">
    <source>
        <dbReference type="Pfam" id="PF18562"/>
    </source>
</evidence>
<feature type="compositionally biased region" description="Basic and acidic residues" evidence="1">
    <location>
        <begin position="2109"/>
        <end position="2119"/>
    </location>
</feature>
<dbReference type="GO" id="GO:0046789">
    <property type="term" value="F:host cell surface receptor binding"/>
    <property type="evidence" value="ECO:0007669"/>
    <property type="project" value="InterPro"/>
</dbReference>
<dbReference type="InterPro" id="IPR004258">
    <property type="entry name" value="DBL"/>
</dbReference>
<feature type="compositionally biased region" description="Basic and acidic residues" evidence="1">
    <location>
        <begin position="1710"/>
        <end position="1732"/>
    </location>
</feature>
<feature type="region of interest" description="Disordered" evidence="1">
    <location>
        <begin position="996"/>
        <end position="1030"/>
    </location>
</feature>
<feature type="compositionally biased region" description="Polar residues" evidence="1">
    <location>
        <begin position="2146"/>
        <end position="2158"/>
    </location>
</feature>
<dbReference type="FunFam" id="1.20.58.1930:FF:000001">
    <property type="entry name" value="Erythrocyte membrane protein 1, PfEMP1"/>
    <property type="match status" value="1"/>
</dbReference>
<evidence type="ECO:0000259" key="3">
    <source>
        <dbReference type="Pfam" id="PF05424"/>
    </source>
</evidence>
<reference evidence="8 9" key="2">
    <citation type="submission" date="2013-02" db="EMBL/GenBank/DDBJ databases">
        <title>The Genome Sequence of Plasmodium falciparum NF135/5.C10.</title>
        <authorList>
            <consortium name="The Broad Institute Genome Sequencing Platform"/>
            <consortium name="The Broad Institute Genome Sequencing Center for Infectious Disease"/>
            <person name="Neafsey D."/>
            <person name="Cheeseman I."/>
            <person name="Volkman S."/>
            <person name="Adams J."/>
            <person name="Walker B."/>
            <person name="Young S.K."/>
            <person name="Zeng Q."/>
            <person name="Gargeya S."/>
            <person name="Fitzgerald M."/>
            <person name="Haas B."/>
            <person name="Abouelleil A."/>
            <person name="Alvarado L."/>
            <person name="Arachchi H.M."/>
            <person name="Berlin A.M."/>
            <person name="Chapman S.B."/>
            <person name="Dewar J."/>
            <person name="Goldberg J."/>
            <person name="Griggs A."/>
            <person name="Gujja S."/>
            <person name="Hansen M."/>
            <person name="Howarth C."/>
            <person name="Imamovic A."/>
            <person name="Larimer J."/>
            <person name="McCowan C."/>
            <person name="Murphy C."/>
            <person name="Neiman D."/>
            <person name="Pearson M."/>
            <person name="Priest M."/>
            <person name="Roberts A."/>
            <person name="Saif S."/>
            <person name="Shea T."/>
            <person name="Sisk P."/>
            <person name="Sykes S."/>
            <person name="Wortman J."/>
            <person name="Nusbaum C."/>
            <person name="Birren B."/>
        </authorList>
    </citation>
    <scope>NUCLEOTIDE SEQUENCE [LARGE SCALE GENOMIC DNA]</scope>
    <source>
        <strain evidence="8 9">NF135/5.C10</strain>
    </source>
</reference>
<feature type="domain" description="Duffy-binding-like" evidence="7">
    <location>
        <begin position="1217"/>
        <end position="1364"/>
    </location>
</feature>
<feature type="region of interest" description="Disordered" evidence="1">
    <location>
        <begin position="1874"/>
        <end position="1910"/>
    </location>
</feature>
<evidence type="ECO:0008006" key="10">
    <source>
        <dbReference type="Google" id="ProtNLM"/>
    </source>
</evidence>
<dbReference type="Gene3D" id="1.20.1310.20">
    <property type="entry name" value="Duffy-antigen binding domain"/>
    <property type="match status" value="2"/>
</dbReference>
<feature type="domain" description="Plasmodium falciparum erythrocyte membrane protein 1 acidic terminal segment" evidence="4">
    <location>
        <begin position="1751"/>
        <end position="2260"/>
    </location>
</feature>
<dbReference type="Gene3D" id="1.10.1900.40">
    <property type="entry name" value="Acidic terminal segments, variant surface antigen of PfEMP1"/>
    <property type="match status" value="2"/>
</dbReference>
<accession>W4ILB1</accession>
<feature type="compositionally biased region" description="Polar residues" evidence="1">
    <location>
        <begin position="1183"/>
        <end position="1201"/>
    </location>
</feature>
<feature type="domain" description="Duffy-binding-like" evidence="2">
    <location>
        <begin position="637"/>
        <end position="799"/>
    </location>
</feature>
<evidence type="ECO:0000313" key="9">
    <source>
        <dbReference type="Proteomes" id="UP000019114"/>
    </source>
</evidence>
<feature type="compositionally biased region" description="Polar residues" evidence="1">
    <location>
        <begin position="1094"/>
        <end position="1105"/>
    </location>
</feature>
<feature type="compositionally biased region" description="Basic and acidic residues" evidence="1">
    <location>
        <begin position="1685"/>
        <end position="1698"/>
    </location>
</feature>
<feature type="domain" description="Cysteine-rich interdomain region 1 gamma" evidence="6">
    <location>
        <begin position="1409"/>
        <end position="1460"/>
    </location>
</feature>
<feature type="region of interest" description="Disordered" evidence="1">
    <location>
        <begin position="1179"/>
        <end position="1203"/>
    </location>
</feature>
<dbReference type="InterPro" id="IPR044932">
    <property type="entry name" value="PfEMP1_ATS_sf"/>
</dbReference>
<feature type="domain" description="Duffy-binding-like" evidence="2">
    <location>
        <begin position="1478"/>
        <end position="1616"/>
    </location>
</feature>
<dbReference type="OrthoDB" id="378897at2759"/>
<dbReference type="FunFam" id="1.20.58.830:FF:000003">
    <property type="entry name" value="Erythrocyte membrane protein 1, PfEMP1"/>
    <property type="match status" value="1"/>
</dbReference>
<dbReference type="InterPro" id="IPR008602">
    <property type="entry name" value="Duffy-antigen-binding"/>
</dbReference>
<dbReference type="Pfam" id="PF18562">
    <property type="entry name" value="CIDR1_gamma"/>
    <property type="match status" value="1"/>
</dbReference>
<evidence type="ECO:0000313" key="8">
    <source>
        <dbReference type="EMBL" id="ETW43814.1"/>
    </source>
</evidence>
<dbReference type="InterPro" id="IPR029210">
    <property type="entry name" value="PfEMP1_NTS"/>
</dbReference>
<dbReference type="InterPro" id="IPR042202">
    <property type="entry name" value="Duffy-ag-bd_sf"/>
</dbReference>
<reference evidence="8 9" key="1">
    <citation type="submission" date="2013-02" db="EMBL/GenBank/DDBJ databases">
        <title>The Genome Annotation of Plasmodium falciparum NF135/5.C10.</title>
        <authorList>
            <consortium name="The Broad Institute Genome Sequencing Platform"/>
            <consortium name="The Broad Institute Genome Sequencing Center for Infectious Disease"/>
            <person name="Neafsey D."/>
            <person name="Hoffman S."/>
            <person name="Volkman S."/>
            <person name="Rosenthal P."/>
            <person name="Walker B."/>
            <person name="Young S.K."/>
            <person name="Zeng Q."/>
            <person name="Gargeya S."/>
            <person name="Fitzgerald M."/>
            <person name="Haas B."/>
            <person name="Abouelleil A."/>
            <person name="Allen A.W."/>
            <person name="Alvarado L."/>
            <person name="Arachchi H.M."/>
            <person name="Berlin A.M."/>
            <person name="Chapman S.B."/>
            <person name="Gainer-Dewar J."/>
            <person name="Goldberg J."/>
            <person name="Griggs A."/>
            <person name="Gujja S."/>
            <person name="Hansen M."/>
            <person name="Howarth C."/>
            <person name="Imamovic A."/>
            <person name="Ireland A."/>
            <person name="Larimer J."/>
            <person name="McCowan C."/>
            <person name="Murphy C."/>
            <person name="Pearson M."/>
            <person name="Poon T.W."/>
            <person name="Priest M."/>
            <person name="Roberts A."/>
            <person name="Saif S."/>
            <person name="Shea T."/>
            <person name="Sisk P."/>
            <person name="Sykes S."/>
            <person name="Wortman J."/>
            <person name="Nusbaum C."/>
            <person name="Birren B."/>
        </authorList>
    </citation>
    <scope>NUCLEOTIDE SEQUENCE [LARGE SCALE GENOMIC DNA]</scope>
    <source>
        <strain evidence="8 9">NF135/5.C10</strain>
    </source>
</reference>
<evidence type="ECO:0000259" key="2">
    <source>
        <dbReference type="Pfam" id="PF03011"/>
    </source>
</evidence>
<dbReference type="Pfam" id="PF22672">
    <property type="entry name" value="DBL_C"/>
    <property type="match status" value="2"/>
</dbReference>
<feature type="domain" description="Duffy-binding-like" evidence="7">
    <location>
        <begin position="322"/>
        <end position="477"/>
    </location>
</feature>
<organism evidence="8 9">
    <name type="scientific">Plasmodium falciparum NF135/5.C10</name>
    <dbReference type="NCBI Taxonomy" id="1036726"/>
    <lineage>
        <taxon>Eukaryota</taxon>
        <taxon>Sar</taxon>
        <taxon>Alveolata</taxon>
        <taxon>Apicomplexa</taxon>
        <taxon>Aconoidasida</taxon>
        <taxon>Haemosporida</taxon>
        <taxon>Plasmodiidae</taxon>
        <taxon>Plasmodium</taxon>
        <taxon>Plasmodium (Laverania)</taxon>
    </lineage>
</organism>
<feature type="domain" description="Duffy-antigen binding" evidence="3">
    <location>
        <begin position="921"/>
        <end position="1148"/>
    </location>
</feature>
<evidence type="ECO:0000256" key="1">
    <source>
        <dbReference type="SAM" id="MobiDB-lite"/>
    </source>
</evidence>
<proteinExistence type="predicted"/>
<sequence>MVTLNGGGGGSPQDDDAKNMFDRIGKEVHDQVKNDAEKYKGELEGSLSQASILGETGDTTDTCKLVEDYYNERLKRKRYPCTELSGKYVERFSDKIGGQCTKEKISGSTNTCGACAPYRRVHLCHHNLESIDTTSMTTHKLLLEVCYAAKYEGQSIRDYYTKHKQTNKDSQICTVLARSFADIGDIVRGKDLFLGNDKEKDQRKKLQQHLKEIFGKIYKDVTTNGKNVKTLQARYEGDKKNYFFQLREDWWTANRETVWEALTCDDRLRGNEYFRPTCNGEKRTKGYCRCGDGDKPKAGNGDVNIVPTYFDYVPQFLRWFEEWAEDFCRLRKHKLKDAIDKCREGQDQSGKKLYCDLNRYDCEKTASGKHVFVEKDECHKCSVACSPFVKWLDNQKLEFLKQKEKYTKEITGGSCSKKRSARGTTKYDGYEKKFYEKLKEKKKYEKVGEFLDLLSKETTCTKNSEIEDGGKIDFAKVSGSSASGDGNKTFYRTKYCEACPWCGAEQERNGVGWKAKDDRDCNPVMDYTNYENTKIPILTGDKTKSEIVERYRKFCKNNGKNGAPVAATDTAASGYNSDNATTGYCGGTNSNSSLCEKWTCYYYKKKENNDGKEINFCVQGAWQNSKKDQKVKSYNAFFWDWVHDMLHDSLEWRERINSCINNAKLGQCENKCNSKCDCFQKWVVQKGKEWDEIKVHFGKQDFGQQGGLLGNFGYDFVLKFVLKIDELLQNIKDTHANANDIERIEKMLLQAGFDGAIAGGGPGGGCIKGGVAEKDTTIDKFLQEELKEAQTCLGTHTKDKCDEPKPEGRSKPTDDTQRDPATVDAEGDEEEEEEEEDDDEVEEPEEVQDTTVEESEPPEKKEEVKVCDTVATALTPDNLTKACEQKYSGNNSRLGWKCIPTGNTSNEGAGKRGVDTTTGSVCIPPRRRKLYVGKLKEWVTTAVESTKSLSPQGLSTPALTPSRAPKGDPLLAAFVESAAIETFFLWDRYKKIKDKEKKEERQRQQENGTLLLPLAKEASQEDEVQNKLNDGTIPDDFLRQMFYTLGDYRDICVGNTPSGIDTVSASDSGDNKSSKNPMQEISDKIKEMLKKQSGEQTPGQQSPSGAKTPEEWWEQHAPSIWNAMVCALTYKETSGSGGEKKIEKNNDVYEKFFGTQNAKPGLAPGTFESKYKYTDVKLDENSETQAKPTHASPSSGDNTPKLSDFIKRPPYFRYLEEWGENFCKERKKRLEEVKKECEVGEKGNRGCSGDGLKCDEAVPKNEEIFGDFHCSKCAKPCRKYRKWIERKKYEFTEQYNAYTKQKENCEMETTVAEVNNHGNGFCTKLKTTSSTAASFLQNLGPCKVQNGEDEIKFDKDSETFKHTKHCDPCSEFKIKCQNGNCRSGGDTKGKCNGITTIDAKDIEEMRKYTDDVGMLVSDDSTKKFEGDLKVCEGKGIFKGIRKDEWTCGKVCGVDICSLKKKDTKGQESGKKYIIMKELLKRWLEYFFEDYNRIQKKLKPCIENDEGCKCIKGCVEKWVQEKKEEWDKINATYLKKYTEKNPDGNNLTNFLEKFEHRPEFKNAIKPCGGLTAFEDSSHCNGAPNLENANGQKRDAVDCLLKKLRKEAEKCQNQNKNQASVETQDQHSDDTKTSCNVPPDVEDEEPLEEEGDQNPVGKQQPSFCPKVDTPKPEEGGCEPASPAPPTSHDKVEKPEEKPEADPEPEEEAPEQDASKPKQEKPAEDKKDKPKERRPIQPPYVDHPLLKPALMSSTIMWSIGIGFATFTYFYLKKKTKHPVDLFSVINIPKSDYGMPTKLSSNRYIPYKSAQYRGKRYIYLEGDSGTDSGYTDHYSDITSSSESEYEEMDINDIYVPGSPKYKTLIEVVLEPSKRDTQNDIPMITIPTSDTPPPTSGNTIPTSDIPNTPSDTPSPITDEEWNTLKDDFISNMLQNEQEDILQPDVSKELPLNTHPTPSHDTLDQKPFIMSIHDRNLLNGEEYSYDMINNIGNNDLYSGFDPKSGDNVSYSGTIGSISDKTSPYSGIDLINDSLNSGNHIDIYDEILKRKENELFGTNHVKHISTHSVAKLTNSDPIECQLNLFHKWLDRHRDMCEKFSNNKEELLDKLKEQWENKTHSGNKHSDIPSGKLSDTPSDNNIHSDIHPSDIPSGKQSDIPSDNNIHSDIPYVLNSDVSIQIDMDNPNQVDDNTYLDTYPDKSTMDTIMDDLEKYNEPYYDIYYDVNDHDASNVDSNNMDVPSKVKIEMSVKNTQMMEGKYPIGDVWDI</sequence>
<dbReference type="InterPro" id="IPR054595">
    <property type="entry name" value="DBL_C"/>
</dbReference>
<dbReference type="InterPro" id="IPR029211">
    <property type="entry name" value="PfEMP1_ATS"/>
</dbReference>
<dbReference type="FunFam" id="1.20.1310.20:FF:000001">
    <property type="entry name" value="Erythrocyte membrane protein 1, PfEMP1"/>
    <property type="match status" value="1"/>
</dbReference>
<dbReference type="SUPFAM" id="SSF140924">
    <property type="entry name" value="Duffy binding domain-like"/>
    <property type="match status" value="4"/>
</dbReference>
<dbReference type="FunFam" id="1.20.58.830:FF:000001">
    <property type="entry name" value="Erythrocyte membrane protein 1, PfEMP1"/>
    <property type="match status" value="1"/>
</dbReference>
<evidence type="ECO:0000259" key="5">
    <source>
        <dbReference type="Pfam" id="PF15447"/>
    </source>
</evidence>
<dbReference type="Pfam" id="PF03011">
    <property type="entry name" value="PFEMP"/>
    <property type="match status" value="2"/>
</dbReference>
<dbReference type="Gene3D" id="1.20.58.1930">
    <property type="match status" value="1"/>
</dbReference>
<feature type="compositionally biased region" description="Acidic residues" evidence="1">
    <location>
        <begin position="825"/>
        <end position="856"/>
    </location>
</feature>
<feature type="region of interest" description="Disordered" evidence="1">
    <location>
        <begin position="2109"/>
        <end position="2159"/>
    </location>
</feature>
<feature type="compositionally biased region" description="Low complexity" evidence="1">
    <location>
        <begin position="1875"/>
        <end position="1884"/>
    </location>
</feature>
<feature type="domain" description="Duffy-antigen binding" evidence="3">
    <location>
        <begin position="113"/>
        <end position="318"/>
    </location>
</feature>
<dbReference type="GO" id="GO:0016020">
    <property type="term" value="C:membrane"/>
    <property type="evidence" value="ECO:0007669"/>
    <property type="project" value="InterPro"/>
</dbReference>
<feature type="domain" description="Plasmodium falciparum erythrocyte membrane protein-1 N-terminal segment" evidence="5">
    <location>
        <begin position="16"/>
        <end position="51"/>
    </location>
</feature>
<feature type="compositionally biased region" description="Acidic residues" evidence="1">
    <location>
        <begin position="1699"/>
        <end position="1708"/>
    </location>
</feature>
<dbReference type="Gene3D" id="1.20.58.830">
    <property type="match status" value="3"/>
</dbReference>